<feature type="domain" description="UspA" evidence="2">
    <location>
        <begin position="6"/>
        <end position="139"/>
    </location>
</feature>
<organism evidence="3 4">
    <name type="scientific">Haloarcula sebkhae</name>
    <dbReference type="NCBI Taxonomy" id="932660"/>
    <lineage>
        <taxon>Archaea</taxon>
        <taxon>Methanobacteriati</taxon>
        <taxon>Methanobacteriota</taxon>
        <taxon>Stenosarchaea group</taxon>
        <taxon>Halobacteria</taxon>
        <taxon>Halobacteriales</taxon>
        <taxon>Haloarculaceae</taxon>
        <taxon>Haloarcula</taxon>
    </lineage>
</organism>
<evidence type="ECO:0000259" key="2">
    <source>
        <dbReference type="Pfam" id="PF00582"/>
    </source>
</evidence>
<dbReference type="InterPro" id="IPR014729">
    <property type="entry name" value="Rossmann-like_a/b/a_fold"/>
</dbReference>
<dbReference type="Gene3D" id="3.40.50.620">
    <property type="entry name" value="HUPs"/>
    <property type="match status" value="1"/>
</dbReference>
<evidence type="ECO:0000313" key="3">
    <source>
        <dbReference type="EMBL" id="GGK76965.1"/>
    </source>
</evidence>
<dbReference type="SUPFAM" id="SSF52402">
    <property type="entry name" value="Adenine nucleotide alpha hydrolases-like"/>
    <property type="match status" value="1"/>
</dbReference>
<accession>A0A830F5F5</accession>
<comment type="similarity">
    <text evidence="1">Belongs to the universal stress protein A family.</text>
</comment>
<reference evidence="3" key="1">
    <citation type="journal article" date="2014" name="Int. J. Syst. Evol. Microbiol.">
        <title>Complete genome sequence of Corynebacterium casei LMG S-19264T (=DSM 44701T), isolated from a smear-ripened cheese.</title>
        <authorList>
            <consortium name="US DOE Joint Genome Institute (JGI-PGF)"/>
            <person name="Walter F."/>
            <person name="Albersmeier A."/>
            <person name="Kalinowski J."/>
            <person name="Ruckert C."/>
        </authorList>
    </citation>
    <scope>NUCLEOTIDE SEQUENCE</scope>
    <source>
        <strain evidence="3">JCM 19018</strain>
    </source>
</reference>
<reference evidence="3" key="2">
    <citation type="submission" date="2020-09" db="EMBL/GenBank/DDBJ databases">
        <authorList>
            <person name="Sun Q."/>
            <person name="Ohkuma M."/>
        </authorList>
    </citation>
    <scope>NUCLEOTIDE SEQUENCE</scope>
    <source>
        <strain evidence="3">JCM 19018</strain>
    </source>
</reference>
<gene>
    <name evidence="3" type="ORF">GCM10009067_31750</name>
</gene>
<dbReference type="OrthoDB" id="202478at2157"/>
<dbReference type="AlphaFoldDB" id="A0A830F5F5"/>
<dbReference type="CDD" id="cd00293">
    <property type="entry name" value="USP-like"/>
    <property type="match status" value="1"/>
</dbReference>
<dbReference type="Pfam" id="PF00582">
    <property type="entry name" value="Usp"/>
    <property type="match status" value="1"/>
</dbReference>
<dbReference type="InterPro" id="IPR006016">
    <property type="entry name" value="UspA"/>
</dbReference>
<name>A0A830F5F5_9EURY</name>
<dbReference type="Proteomes" id="UP000614221">
    <property type="component" value="Unassembled WGS sequence"/>
</dbReference>
<dbReference type="PANTHER" id="PTHR46268">
    <property type="entry name" value="STRESS RESPONSE PROTEIN NHAX"/>
    <property type="match status" value="1"/>
</dbReference>
<evidence type="ECO:0000256" key="1">
    <source>
        <dbReference type="ARBA" id="ARBA00008791"/>
    </source>
</evidence>
<dbReference type="PANTHER" id="PTHR46268:SF6">
    <property type="entry name" value="UNIVERSAL STRESS PROTEIN UP12"/>
    <property type="match status" value="1"/>
</dbReference>
<comment type="caution">
    <text evidence="3">The sequence shown here is derived from an EMBL/GenBank/DDBJ whole genome shotgun (WGS) entry which is preliminary data.</text>
</comment>
<sequence>MSAEFFQRVIVPVANEDDARATTSALRPYVVGSDCTIIAVHVIEKAGGAPDKASVEQRKLVARDIFAAVRERFADTGVTLETELRYGTDIASTLIEAAHELDASAIVFTPRGGSRWQKLLAGDVTHNLINESDIPILALPDREVSDA</sequence>
<protein>
    <recommendedName>
        <fullName evidence="2">UspA domain-containing protein</fullName>
    </recommendedName>
</protein>
<dbReference type="PRINTS" id="PR01438">
    <property type="entry name" value="UNVRSLSTRESS"/>
</dbReference>
<dbReference type="RefSeq" id="WP_188979494.1">
    <property type="nucleotide sequence ID" value="NZ_BMPD01000006.1"/>
</dbReference>
<dbReference type="EMBL" id="BMPD01000006">
    <property type="protein sequence ID" value="GGK76965.1"/>
    <property type="molecule type" value="Genomic_DNA"/>
</dbReference>
<evidence type="ECO:0000313" key="4">
    <source>
        <dbReference type="Proteomes" id="UP000614221"/>
    </source>
</evidence>
<dbReference type="InterPro" id="IPR006015">
    <property type="entry name" value="Universal_stress_UspA"/>
</dbReference>
<proteinExistence type="inferred from homology"/>